<keyword evidence="3 7" id="KW-1133">Transmembrane helix</keyword>
<dbReference type="InterPro" id="IPR032816">
    <property type="entry name" value="VTT_dom"/>
</dbReference>
<dbReference type="Pfam" id="PF09335">
    <property type="entry name" value="VTT_dom"/>
    <property type="match status" value="1"/>
</dbReference>
<dbReference type="PANTHER" id="PTHR43220:SF18">
    <property type="entry name" value="TRANSMEMBRANE PROTEIN 41B"/>
    <property type="match status" value="1"/>
</dbReference>
<evidence type="ECO:0000313" key="10">
    <source>
        <dbReference type="Proteomes" id="UP000030671"/>
    </source>
</evidence>
<dbReference type="RefSeq" id="XP_009545211.1">
    <property type="nucleotide sequence ID" value="XM_009546916.1"/>
</dbReference>
<evidence type="ECO:0000256" key="5">
    <source>
        <dbReference type="ARBA" id="ARBA00025797"/>
    </source>
</evidence>
<feature type="domain" description="VTT" evidence="8">
    <location>
        <begin position="150"/>
        <end position="269"/>
    </location>
</feature>
<dbReference type="HOGENOM" id="CLU_038944_1_0_1"/>
<evidence type="ECO:0000256" key="1">
    <source>
        <dbReference type="ARBA" id="ARBA00004141"/>
    </source>
</evidence>
<organism evidence="9 10">
    <name type="scientific">Heterobasidion irregulare (strain TC 32-1)</name>
    <dbReference type="NCBI Taxonomy" id="747525"/>
    <lineage>
        <taxon>Eukaryota</taxon>
        <taxon>Fungi</taxon>
        <taxon>Dikarya</taxon>
        <taxon>Basidiomycota</taxon>
        <taxon>Agaricomycotina</taxon>
        <taxon>Agaricomycetes</taxon>
        <taxon>Russulales</taxon>
        <taxon>Bondarzewiaceae</taxon>
        <taxon>Heterobasidion</taxon>
        <taxon>Heterobasidion annosum species complex</taxon>
    </lineage>
</organism>
<proteinExistence type="inferred from homology"/>
<dbReference type="STRING" id="747525.W4KB05"/>
<feature type="transmembrane region" description="Helical" evidence="7">
    <location>
        <begin position="248"/>
        <end position="268"/>
    </location>
</feature>
<dbReference type="InterPro" id="IPR045014">
    <property type="entry name" value="TM41A/B"/>
</dbReference>
<evidence type="ECO:0000256" key="2">
    <source>
        <dbReference type="ARBA" id="ARBA00022692"/>
    </source>
</evidence>
<sequence>MSPSFARSLNDTVHSNASAYTLATVRDDDDDDNGDGDTAPLLSPLTPREPSYGTAPLSPTVHNNSRRIIFNAALKMGVIFLVSSLFLGGTLWLALPTLDEDDRPFLRIPKSFAQLQDLNLLLKKYRDIYPYRIVVCYVTTYLFLQAFSLPGSMYLSILGGAVWGVARALPLACACVATGGTLCYLISAALGPALLTIPRIQSRLDKWTDKIHAQRANIIPFLIVLRIAPLPPHWVVNVICPHVGIGIVPFWISTFLGIFGVSVIHTTIGGGLDQMTSADDFHLISWRNFFGLSAVVVGVLIPVGIRYVFQRETAALALPEEEVEETAAESVEGDTILAEGPRVVPGQKGKTPQLVLLSDEEDEDLLADSGNESDGDVILEAGPALVVKADELSPRLNDPQGSRASTPSDNTHSLLE</sequence>
<dbReference type="eggNOG" id="KOG3140">
    <property type="taxonomic scope" value="Eukaryota"/>
</dbReference>
<protein>
    <recommendedName>
        <fullName evidence="8">VTT domain-containing protein</fullName>
    </recommendedName>
</protein>
<dbReference type="GO" id="GO:0005789">
    <property type="term" value="C:endoplasmic reticulum membrane"/>
    <property type="evidence" value="ECO:0007669"/>
    <property type="project" value="TreeGrafter"/>
</dbReference>
<dbReference type="OrthoDB" id="3364966at2759"/>
<dbReference type="GO" id="GO:0000045">
    <property type="term" value="P:autophagosome assembly"/>
    <property type="evidence" value="ECO:0007669"/>
    <property type="project" value="TreeGrafter"/>
</dbReference>
<keyword evidence="10" id="KW-1185">Reference proteome</keyword>
<keyword evidence="4 7" id="KW-0472">Membrane</keyword>
<comment type="subcellular location">
    <subcellularLocation>
        <location evidence="1">Membrane</location>
        <topology evidence="1">Multi-pass membrane protein</topology>
    </subcellularLocation>
</comment>
<feature type="region of interest" description="Disordered" evidence="6">
    <location>
        <begin position="389"/>
        <end position="416"/>
    </location>
</feature>
<feature type="compositionally biased region" description="Polar residues" evidence="6">
    <location>
        <begin position="399"/>
        <end position="416"/>
    </location>
</feature>
<keyword evidence="2 7" id="KW-0812">Transmembrane</keyword>
<dbReference type="InParanoid" id="W4KB05"/>
<evidence type="ECO:0000256" key="4">
    <source>
        <dbReference type="ARBA" id="ARBA00023136"/>
    </source>
</evidence>
<feature type="transmembrane region" description="Helical" evidence="7">
    <location>
        <begin position="218"/>
        <end position="236"/>
    </location>
</feature>
<evidence type="ECO:0000313" key="9">
    <source>
        <dbReference type="EMBL" id="ETW82904.1"/>
    </source>
</evidence>
<reference evidence="9 10" key="1">
    <citation type="journal article" date="2012" name="New Phytol.">
        <title>Insight into trade-off between wood decay and parasitism from the genome of a fungal forest pathogen.</title>
        <authorList>
            <person name="Olson A."/>
            <person name="Aerts A."/>
            <person name="Asiegbu F."/>
            <person name="Belbahri L."/>
            <person name="Bouzid O."/>
            <person name="Broberg A."/>
            <person name="Canback B."/>
            <person name="Coutinho P.M."/>
            <person name="Cullen D."/>
            <person name="Dalman K."/>
            <person name="Deflorio G."/>
            <person name="van Diepen L.T."/>
            <person name="Dunand C."/>
            <person name="Duplessis S."/>
            <person name="Durling M."/>
            <person name="Gonthier P."/>
            <person name="Grimwood J."/>
            <person name="Fossdal C.G."/>
            <person name="Hansson D."/>
            <person name="Henrissat B."/>
            <person name="Hietala A."/>
            <person name="Himmelstrand K."/>
            <person name="Hoffmeister D."/>
            <person name="Hogberg N."/>
            <person name="James T.Y."/>
            <person name="Karlsson M."/>
            <person name="Kohler A."/>
            <person name="Kues U."/>
            <person name="Lee Y.H."/>
            <person name="Lin Y.C."/>
            <person name="Lind M."/>
            <person name="Lindquist E."/>
            <person name="Lombard V."/>
            <person name="Lucas S."/>
            <person name="Lunden K."/>
            <person name="Morin E."/>
            <person name="Murat C."/>
            <person name="Park J."/>
            <person name="Raffaello T."/>
            <person name="Rouze P."/>
            <person name="Salamov A."/>
            <person name="Schmutz J."/>
            <person name="Solheim H."/>
            <person name="Stahlberg J."/>
            <person name="Velez H."/>
            <person name="de Vries R.P."/>
            <person name="Wiebenga A."/>
            <person name="Woodward S."/>
            <person name="Yakovlev I."/>
            <person name="Garbelotto M."/>
            <person name="Martin F."/>
            <person name="Grigoriev I.V."/>
            <person name="Stenlid J."/>
        </authorList>
    </citation>
    <scope>NUCLEOTIDE SEQUENCE [LARGE SCALE GENOMIC DNA]</scope>
    <source>
        <strain evidence="9 10">TC 32-1</strain>
    </source>
</reference>
<feature type="transmembrane region" description="Helical" evidence="7">
    <location>
        <begin position="176"/>
        <end position="197"/>
    </location>
</feature>
<evidence type="ECO:0000259" key="8">
    <source>
        <dbReference type="Pfam" id="PF09335"/>
    </source>
</evidence>
<name>W4KB05_HETIT</name>
<feature type="transmembrane region" description="Helical" evidence="7">
    <location>
        <begin position="72"/>
        <end position="95"/>
    </location>
</feature>
<feature type="transmembrane region" description="Helical" evidence="7">
    <location>
        <begin position="151"/>
        <end position="170"/>
    </location>
</feature>
<accession>W4KB05</accession>
<dbReference type="PANTHER" id="PTHR43220">
    <property type="match status" value="1"/>
</dbReference>
<comment type="similarity">
    <text evidence="5">Belongs to the TMEM41 family.</text>
</comment>
<evidence type="ECO:0000256" key="7">
    <source>
        <dbReference type="SAM" id="Phobius"/>
    </source>
</evidence>
<dbReference type="KEGG" id="hir:HETIRDRAFT_316448"/>
<evidence type="ECO:0000256" key="6">
    <source>
        <dbReference type="SAM" id="MobiDB-lite"/>
    </source>
</evidence>
<gene>
    <name evidence="9" type="ORF">HETIRDRAFT_316448</name>
</gene>
<dbReference type="GeneID" id="20670330"/>
<evidence type="ECO:0000256" key="3">
    <source>
        <dbReference type="ARBA" id="ARBA00022989"/>
    </source>
</evidence>
<dbReference type="Proteomes" id="UP000030671">
    <property type="component" value="Unassembled WGS sequence"/>
</dbReference>
<dbReference type="EMBL" id="KI925457">
    <property type="protein sequence ID" value="ETW82904.1"/>
    <property type="molecule type" value="Genomic_DNA"/>
</dbReference>
<dbReference type="AlphaFoldDB" id="W4KB05"/>
<feature type="transmembrane region" description="Helical" evidence="7">
    <location>
        <begin position="289"/>
        <end position="309"/>
    </location>
</feature>
<feature type="region of interest" description="Disordered" evidence="6">
    <location>
        <begin position="23"/>
        <end position="59"/>
    </location>
</feature>